<dbReference type="SUPFAM" id="SSF52540">
    <property type="entry name" value="P-loop containing nucleoside triphosphate hydrolases"/>
    <property type="match status" value="1"/>
</dbReference>
<reference evidence="8" key="1">
    <citation type="submission" date="2017-08" db="EMBL/GenBank/DDBJ databases">
        <title>New genomic data challenges the traditional vision of epithelium evolution in sponges and ctenophores.</title>
        <authorList>
            <person name="Belahbib H."/>
            <person name="Renard E."/>
            <person name="Santini S."/>
            <person name="Jourda C."/>
            <person name="Claverie J.-M."/>
            <person name="Borchiellini C."/>
            <person name="Le Bivic A."/>
        </authorList>
    </citation>
    <scope>NUCLEOTIDE SEQUENCE</scope>
    <source>
        <strain evidence="8">ID17</strain>
    </source>
</reference>
<dbReference type="InterPro" id="IPR027417">
    <property type="entry name" value="P-loop_NTPase"/>
</dbReference>
<dbReference type="SUPFAM" id="SSF50156">
    <property type="entry name" value="PDZ domain-like"/>
    <property type="match status" value="1"/>
</dbReference>
<dbReference type="SMART" id="SM00326">
    <property type="entry name" value="SH3"/>
    <property type="match status" value="1"/>
</dbReference>
<dbReference type="InterPro" id="IPR008144">
    <property type="entry name" value="Guanylate_kin-like_dom"/>
</dbReference>
<dbReference type="Pfam" id="PF00595">
    <property type="entry name" value="PDZ"/>
    <property type="match status" value="1"/>
</dbReference>
<sequence>MSLLSSFDKNDGVRGGGEEEALARLLNESHLKNLLAAYDDVVDERFEIELDSLRRLDSSSFPEGENAAGQTSIENGDIDMFPLIKIVGIHKKRNEPLGITLTIEDNQLKITRVIKGGSVDKQGLLHAGDVILSVNSFEGKPINMKAKLAEAEGSIMLKIEAADVDDKETTSELFVRAHFDFTPKDYKSIPSIDAGLPFKKRDVLRILDKSESNWWQADHVAASRSGKIGLIPGQMFEERRRVSIADAGVSGDYDSSSRSGCLPFAKRKEKRRLMYTSSRNHEFDKHELVIYEEVTQVPPGQRKVVVLLGAQGVGRRSLKKRLMASHGDKFGTTVPHTSRAMKSGETNGGIYWFVSRSEMESGILNHKFIEYGEYDDEVYGTKVDSVKGVIQNGKICVLDVSPLALKYLRTAEFKPYVVFVAAPGAAKLRELRRACSPDQSGKPPTERELSKTIEESRHLERDYESYFDLKLVNDNLDDTFALLEGALEKLDKEQQWVPVSWVY</sequence>
<name>A0A2P1GIX3_OSCLO</name>
<feature type="domain" description="PDZ" evidence="7">
    <location>
        <begin position="86"/>
        <end position="163"/>
    </location>
</feature>
<comment type="similarity">
    <text evidence="1">Belongs to the MAGUK family.</text>
</comment>
<evidence type="ECO:0000256" key="2">
    <source>
        <dbReference type="ARBA" id="ARBA00022443"/>
    </source>
</evidence>
<dbReference type="PROSITE" id="PS00856">
    <property type="entry name" value="GUANYLATE_KINASE_1"/>
    <property type="match status" value="1"/>
</dbReference>
<dbReference type="SMART" id="SM00072">
    <property type="entry name" value="GuKc"/>
    <property type="match status" value="1"/>
</dbReference>
<dbReference type="SMART" id="SM00228">
    <property type="entry name" value="PDZ"/>
    <property type="match status" value="1"/>
</dbReference>
<evidence type="ECO:0000259" key="7">
    <source>
        <dbReference type="PROSITE" id="PS50106"/>
    </source>
</evidence>
<feature type="domain" description="SH3" evidence="5">
    <location>
        <begin position="170"/>
        <end position="241"/>
    </location>
</feature>
<evidence type="ECO:0000313" key="8">
    <source>
        <dbReference type="EMBL" id="AVM85892.1"/>
    </source>
</evidence>
<evidence type="ECO:0000259" key="5">
    <source>
        <dbReference type="PROSITE" id="PS50002"/>
    </source>
</evidence>
<dbReference type="EMBL" id="MF780968">
    <property type="protein sequence ID" value="AVM85892.1"/>
    <property type="molecule type" value="mRNA"/>
</dbReference>
<dbReference type="PANTHER" id="PTHR23122">
    <property type="entry name" value="MEMBRANE-ASSOCIATED GUANYLATE KINASE MAGUK"/>
    <property type="match status" value="1"/>
</dbReference>
<organism evidence="8">
    <name type="scientific">Oscarella lobularis</name>
    <name type="common">Bubble oscar sponge</name>
    <name type="synonym">Halisarca lobularis</name>
    <dbReference type="NCBI Taxonomy" id="121494"/>
    <lineage>
        <taxon>Eukaryota</taxon>
        <taxon>Metazoa</taxon>
        <taxon>Porifera</taxon>
        <taxon>Homoscleromorpha</taxon>
        <taxon>Homosclerophorida</taxon>
        <taxon>Oscarellidae</taxon>
        <taxon>Oscarella</taxon>
    </lineage>
</organism>
<feature type="region of interest" description="Disordered" evidence="4">
    <location>
        <begin position="434"/>
        <end position="455"/>
    </location>
</feature>
<dbReference type="SUPFAM" id="SSF50044">
    <property type="entry name" value="SH3-domain"/>
    <property type="match status" value="1"/>
</dbReference>
<evidence type="ECO:0000256" key="1">
    <source>
        <dbReference type="ARBA" id="ARBA00007014"/>
    </source>
</evidence>
<dbReference type="InterPro" id="IPR001452">
    <property type="entry name" value="SH3_domain"/>
</dbReference>
<proteinExistence type="evidence at transcript level"/>
<protein>
    <submittedName>
        <fullName evidence="8">MPP2-6</fullName>
    </submittedName>
</protein>
<dbReference type="CDD" id="cd00071">
    <property type="entry name" value="GMPK"/>
    <property type="match status" value="1"/>
</dbReference>
<dbReference type="AlphaFoldDB" id="A0A2P1GIX3"/>
<dbReference type="Pfam" id="PF00625">
    <property type="entry name" value="Guanylate_kin"/>
    <property type="match status" value="1"/>
</dbReference>
<evidence type="ECO:0000256" key="3">
    <source>
        <dbReference type="PROSITE-ProRule" id="PRU00192"/>
    </source>
</evidence>
<dbReference type="InterPro" id="IPR008145">
    <property type="entry name" value="GK/Ca_channel_bsu"/>
</dbReference>
<dbReference type="Gene3D" id="3.40.50.300">
    <property type="entry name" value="P-loop containing nucleotide triphosphate hydrolases"/>
    <property type="match status" value="1"/>
</dbReference>
<evidence type="ECO:0000256" key="4">
    <source>
        <dbReference type="SAM" id="MobiDB-lite"/>
    </source>
</evidence>
<keyword evidence="2 3" id="KW-0728">SH3 domain</keyword>
<dbReference type="PROSITE" id="PS50106">
    <property type="entry name" value="PDZ"/>
    <property type="match status" value="1"/>
</dbReference>
<dbReference type="PROSITE" id="PS50002">
    <property type="entry name" value="SH3"/>
    <property type="match status" value="1"/>
</dbReference>
<dbReference type="Gene3D" id="2.30.30.40">
    <property type="entry name" value="SH3 Domains"/>
    <property type="match status" value="1"/>
</dbReference>
<dbReference type="InterPro" id="IPR036034">
    <property type="entry name" value="PDZ_sf"/>
</dbReference>
<dbReference type="Pfam" id="PF07653">
    <property type="entry name" value="SH3_2"/>
    <property type="match status" value="1"/>
</dbReference>
<dbReference type="Gene3D" id="2.30.42.10">
    <property type="match status" value="1"/>
</dbReference>
<dbReference type="InterPro" id="IPR001478">
    <property type="entry name" value="PDZ"/>
</dbReference>
<dbReference type="PROSITE" id="PS50052">
    <property type="entry name" value="GUANYLATE_KINASE_2"/>
    <property type="match status" value="1"/>
</dbReference>
<dbReference type="InterPro" id="IPR036028">
    <property type="entry name" value="SH3-like_dom_sf"/>
</dbReference>
<dbReference type="InterPro" id="IPR020590">
    <property type="entry name" value="Guanylate_kinase_CS"/>
</dbReference>
<dbReference type="InterPro" id="IPR050716">
    <property type="entry name" value="MAGUK"/>
</dbReference>
<feature type="compositionally biased region" description="Basic and acidic residues" evidence="4">
    <location>
        <begin position="444"/>
        <end position="455"/>
    </location>
</feature>
<evidence type="ECO:0000259" key="6">
    <source>
        <dbReference type="PROSITE" id="PS50052"/>
    </source>
</evidence>
<feature type="domain" description="Guanylate kinase-like" evidence="6">
    <location>
        <begin position="302"/>
        <end position="488"/>
    </location>
</feature>
<accession>A0A2P1GIX3</accession>